<dbReference type="EMBL" id="BGZO01000038">
    <property type="protein sequence ID" value="GBR76658.1"/>
    <property type="molecule type" value="Genomic_DNA"/>
</dbReference>
<evidence type="ECO:0000313" key="7">
    <source>
        <dbReference type="Proteomes" id="UP000275925"/>
    </source>
</evidence>
<dbReference type="PANTHER" id="PTHR43191">
    <property type="entry name" value="RRNA METHYLTRANSFERASE 3"/>
    <property type="match status" value="1"/>
</dbReference>
<dbReference type="InterPro" id="IPR001537">
    <property type="entry name" value="SpoU_MeTrfase"/>
</dbReference>
<keyword evidence="2" id="KW-0489">Methyltransferase</keyword>
<keyword evidence="7" id="KW-1185">Reference proteome</keyword>
<feature type="domain" description="MRM3-like substrate binding" evidence="5">
    <location>
        <begin position="7"/>
        <end position="71"/>
    </location>
</feature>
<sequence>MCAADLNIKKILSLHEKNDREEAGLFLIEGRREIDLAVKNGVNIVQILDSSNTSAKNLARISYRGEIVAVAEIPRRDSKNLVLPPDPLVVVLDRLEKPGNIGAILRTAEAAGVNAVLVCGGGGDLCNPNLIRASLGAVFSIPVFCLTDVEAINWLDSRKIPIIVASPYAQKTYFTHDFKRSSAVIIGSEADGVSEIWSKKAAASVAIPMRGAVDSLNASVSAATLIYEALRQRHENP</sequence>
<dbReference type="Gene3D" id="3.40.1280.10">
    <property type="match status" value="1"/>
</dbReference>
<dbReference type="GO" id="GO:0003723">
    <property type="term" value="F:RNA binding"/>
    <property type="evidence" value="ECO:0007669"/>
    <property type="project" value="InterPro"/>
</dbReference>
<dbReference type="Pfam" id="PF00588">
    <property type="entry name" value="SpoU_methylase"/>
    <property type="match status" value="1"/>
</dbReference>
<name>A0A388TIC7_9BACT</name>
<feature type="domain" description="tRNA/rRNA methyltransferase SpoU type" evidence="4">
    <location>
        <begin position="88"/>
        <end position="227"/>
    </location>
</feature>
<comment type="caution">
    <text evidence="6">The sequence shown here is derived from an EMBL/GenBank/DDBJ whole genome shotgun (WGS) entry which is preliminary data.</text>
</comment>
<dbReference type="GO" id="GO:0006396">
    <property type="term" value="P:RNA processing"/>
    <property type="evidence" value="ECO:0007669"/>
    <property type="project" value="InterPro"/>
</dbReference>
<dbReference type="PANTHER" id="PTHR43191:SF2">
    <property type="entry name" value="RRNA METHYLTRANSFERASE 3, MITOCHONDRIAL"/>
    <property type="match status" value="1"/>
</dbReference>
<dbReference type="SUPFAM" id="SSF55315">
    <property type="entry name" value="L30e-like"/>
    <property type="match status" value="1"/>
</dbReference>
<protein>
    <submittedName>
        <fullName evidence="6">tRNA G18 (Ribose-2'-O)-methylase SpoU</fullName>
    </submittedName>
</protein>
<dbReference type="GO" id="GO:0008173">
    <property type="term" value="F:RNA methyltransferase activity"/>
    <property type="evidence" value="ECO:0007669"/>
    <property type="project" value="InterPro"/>
</dbReference>
<dbReference type="SUPFAM" id="SSF75217">
    <property type="entry name" value="alpha/beta knot"/>
    <property type="match status" value="1"/>
</dbReference>
<dbReference type="AlphaFoldDB" id="A0A388TIC7"/>
<comment type="similarity">
    <text evidence="1">Belongs to the class IV-like SAM-binding methyltransferase superfamily. RNA methyltransferase TrmH family.</text>
</comment>
<accession>A0A388TIC7</accession>
<dbReference type="InterPro" id="IPR029064">
    <property type="entry name" value="Ribosomal_eL30-like_sf"/>
</dbReference>
<evidence type="ECO:0000259" key="5">
    <source>
        <dbReference type="Pfam" id="PF22435"/>
    </source>
</evidence>
<evidence type="ECO:0000313" key="6">
    <source>
        <dbReference type="EMBL" id="GBR76658.1"/>
    </source>
</evidence>
<dbReference type="InterPro" id="IPR029026">
    <property type="entry name" value="tRNA_m1G_MTases_N"/>
</dbReference>
<keyword evidence="3" id="KW-0808">Transferase</keyword>
<reference evidence="6 7" key="1">
    <citation type="journal article" date="2019" name="ISME J.">
        <title>Genome analyses of uncultured TG2/ZB3 bacteria in 'Margulisbacteria' specifically attached to ectosymbiotic spirochetes of protists in the termite gut.</title>
        <authorList>
            <person name="Utami Y.D."/>
            <person name="Kuwahara H."/>
            <person name="Igai K."/>
            <person name="Murakami T."/>
            <person name="Sugaya K."/>
            <person name="Morikawa T."/>
            <person name="Nagura Y."/>
            <person name="Yuki M."/>
            <person name="Deevong P."/>
            <person name="Inoue T."/>
            <person name="Kihara K."/>
            <person name="Lo N."/>
            <person name="Yamada A."/>
            <person name="Ohkuma M."/>
            <person name="Hongoh Y."/>
        </authorList>
    </citation>
    <scope>NUCLEOTIDE SEQUENCE [LARGE SCALE GENOMIC DNA]</scope>
    <source>
        <strain evidence="6">NkOx7-02</strain>
    </source>
</reference>
<dbReference type="InterPro" id="IPR029028">
    <property type="entry name" value="Alpha/beta_knot_MTases"/>
</dbReference>
<dbReference type="Gene3D" id="3.30.1330.30">
    <property type="match status" value="1"/>
</dbReference>
<evidence type="ECO:0000256" key="1">
    <source>
        <dbReference type="ARBA" id="ARBA00007228"/>
    </source>
</evidence>
<organism evidence="6 7">
    <name type="scientific">Candidatus Termititenax persephonae</name>
    <dbReference type="NCBI Taxonomy" id="2218525"/>
    <lineage>
        <taxon>Bacteria</taxon>
        <taxon>Bacillati</taxon>
        <taxon>Candidatus Margulisiibacteriota</taxon>
        <taxon>Candidatus Termititenacia</taxon>
        <taxon>Candidatus Termititenacales</taxon>
        <taxon>Candidatus Termititenacaceae</taxon>
        <taxon>Candidatus Termititenax</taxon>
    </lineage>
</organism>
<dbReference type="InterPro" id="IPR053888">
    <property type="entry name" value="MRM3-like_sub_bind"/>
</dbReference>
<evidence type="ECO:0000256" key="3">
    <source>
        <dbReference type="ARBA" id="ARBA00022679"/>
    </source>
</evidence>
<evidence type="ECO:0000259" key="4">
    <source>
        <dbReference type="Pfam" id="PF00588"/>
    </source>
</evidence>
<dbReference type="InterPro" id="IPR051259">
    <property type="entry name" value="rRNA_Methyltransferase"/>
</dbReference>
<gene>
    <name evidence="6" type="primary">spoU</name>
    <name evidence="6" type="ORF">NO2_1175</name>
</gene>
<dbReference type="Proteomes" id="UP000275925">
    <property type="component" value="Unassembled WGS sequence"/>
</dbReference>
<evidence type="ECO:0000256" key="2">
    <source>
        <dbReference type="ARBA" id="ARBA00022603"/>
    </source>
</evidence>
<proteinExistence type="inferred from homology"/>
<dbReference type="GO" id="GO:0032259">
    <property type="term" value="P:methylation"/>
    <property type="evidence" value="ECO:0007669"/>
    <property type="project" value="UniProtKB-KW"/>
</dbReference>
<dbReference type="Pfam" id="PF22435">
    <property type="entry name" value="MRM3-like_sub_bind"/>
    <property type="match status" value="1"/>
</dbReference>